<dbReference type="PIRSF" id="PIRSF006230">
    <property type="entry name" value="MG442"/>
    <property type="match status" value="1"/>
</dbReference>
<dbReference type="FunFam" id="3.40.50.300:FF:000590">
    <property type="entry name" value="Ribosome biogenesis GTPase A"/>
    <property type="match status" value="1"/>
</dbReference>
<accession>A0AAW4MWQ7</accession>
<dbReference type="NCBIfam" id="TIGR03596">
    <property type="entry name" value="GTPase_YlqF"/>
    <property type="match status" value="1"/>
</dbReference>
<dbReference type="RefSeq" id="WP_217748371.1">
    <property type="nucleotide sequence ID" value="NZ_JAHOEB010000130.1"/>
</dbReference>
<dbReference type="GO" id="GO:0003924">
    <property type="term" value="F:GTPase activity"/>
    <property type="evidence" value="ECO:0007669"/>
    <property type="project" value="TreeGrafter"/>
</dbReference>
<dbReference type="CDD" id="cd01856">
    <property type="entry name" value="YlqF"/>
    <property type="match status" value="1"/>
</dbReference>
<keyword evidence="2 4" id="KW-0547">Nucleotide-binding</keyword>
<dbReference type="GeneID" id="301323935"/>
<evidence type="ECO:0000256" key="2">
    <source>
        <dbReference type="ARBA" id="ARBA00022741"/>
    </source>
</evidence>
<evidence type="ECO:0000313" key="9">
    <source>
        <dbReference type="Proteomes" id="UP001197492"/>
    </source>
</evidence>
<dbReference type="PANTHER" id="PTHR45782">
    <property type="entry name" value="MITOCHONDRIAL RIBOSOME-ASSOCIATED GTPASE 1"/>
    <property type="match status" value="1"/>
</dbReference>
<keyword evidence="3 4" id="KW-0342">GTP-binding</keyword>
<comment type="function">
    <text evidence="4">Required for a late step of 50S ribosomal subunit assembly. Has GTPase activity.</text>
</comment>
<dbReference type="Proteomes" id="UP001197492">
    <property type="component" value="Unassembled WGS sequence"/>
</dbReference>
<feature type="domain" description="CP-type G" evidence="5">
    <location>
        <begin position="15"/>
        <end position="180"/>
    </location>
</feature>
<proteinExistence type="inferred from homology"/>
<dbReference type="InterPro" id="IPR019991">
    <property type="entry name" value="GTP-bd_ribosome_bgen"/>
</dbReference>
<dbReference type="EMBL" id="JAHOEF010000128">
    <property type="protein sequence ID" value="MBV3383752.1"/>
    <property type="molecule type" value="Genomic_DNA"/>
</dbReference>
<dbReference type="Proteomes" id="UP001196408">
    <property type="component" value="Unassembled WGS sequence"/>
</dbReference>
<keyword evidence="9" id="KW-1185">Reference proteome</keyword>
<sequence length="286" mass="32803">MAKQIQWYPGHMAKAQREIESKVKLVDIVIELVDARAPFSTHNPELDYMIKNKPRLYILTKKDLADPKATDALIAEFKRQGHSAIAVDLKNFKEEKKIVNMCRYQLKEKREKEAARGLKPKPIRALVAGIPNVGKSTFINKIAKRKAAAVGNKPGVTKAQQIIRVDKDFELFDTPGVLEPKFTDINKAMNVALCGSIKMEILPLDDLFIHAIGYLAKHYPEKLKERYNLTIDLDSDWVLPVYDHISDYRHIKKLRGETDYDRVQETFFNDLKNASLGRITWELSDE</sequence>
<comment type="similarity">
    <text evidence="4">Belongs to the TRAFAC class YlqF/YawG GTPase family. MTG1 subfamily.</text>
</comment>
<protein>
    <recommendedName>
        <fullName evidence="1 4">Ribosome biogenesis GTPase A</fullName>
    </recommendedName>
</protein>
<evidence type="ECO:0000313" key="8">
    <source>
        <dbReference type="Proteomes" id="UP001196408"/>
    </source>
</evidence>
<evidence type="ECO:0000313" key="7">
    <source>
        <dbReference type="EMBL" id="MBV3393788.1"/>
    </source>
</evidence>
<dbReference type="PROSITE" id="PS51721">
    <property type="entry name" value="G_CP"/>
    <property type="match status" value="1"/>
</dbReference>
<comment type="subcellular location">
    <subcellularLocation>
        <location evidence="4">Cytoplasm</location>
    </subcellularLocation>
</comment>
<dbReference type="EMBL" id="JAHOEL010000131">
    <property type="protein sequence ID" value="MBV3393788.1"/>
    <property type="molecule type" value="Genomic_DNA"/>
</dbReference>
<gene>
    <name evidence="6" type="primary">ylqF</name>
    <name evidence="6" type="ORF">KSV97_11140</name>
    <name evidence="7" type="ORF">KSW06_11165</name>
</gene>
<reference evidence="6 9" key="1">
    <citation type="submission" date="2021-06" db="EMBL/GenBank/DDBJ databases">
        <title>Collection of gut derived symbiotic bacterial strains cultured from healthy donors.</title>
        <authorList>
            <person name="Lin H."/>
            <person name="Littmann E."/>
            <person name="Pamer E.G."/>
        </authorList>
    </citation>
    <scope>NUCLEOTIDE SEQUENCE</scope>
    <source>
        <strain evidence="7 9">MSK.21.70</strain>
        <strain evidence="6">MSK.21.82</strain>
    </source>
</reference>
<dbReference type="InterPro" id="IPR006073">
    <property type="entry name" value="GTP-bd"/>
</dbReference>
<evidence type="ECO:0000259" key="5">
    <source>
        <dbReference type="PROSITE" id="PS51721"/>
    </source>
</evidence>
<dbReference type="AlphaFoldDB" id="A0AAW4MWQ7"/>
<evidence type="ECO:0000313" key="6">
    <source>
        <dbReference type="EMBL" id="MBV3383752.1"/>
    </source>
</evidence>
<dbReference type="InterPro" id="IPR030378">
    <property type="entry name" value="G_CP_dom"/>
</dbReference>
<keyword evidence="4" id="KW-0963">Cytoplasm</keyword>
<dbReference type="Pfam" id="PF01926">
    <property type="entry name" value="MMR_HSR1"/>
    <property type="match status" value="1"/>
</dbReference>
<evidence type="ECO:0000256" key="3">
    <source>
        <dbReference type="ARBA" id="ARBA00023134"/>
    </source>
</evidence>
<evidence type="ECO:0000256" key="4">
    <source>
        <dbReference type="PIRNR" id="PIRNR006230"/>
    </source>
</evidence>
<dbReference type="GO" id="GO:0006412">
    <property type="term" value="P:translation"/>
    <property type="evidence" value="ECO:0007669"/>
    <property type="project" value="TreeGrafter"/>
</dbReference>
<dbReference type="InterPro" id="IPR016478">
    <property type="entry name" value="GTPase_MTG1"/>
</dbReference>
<organism evidence="6 8">
    <name type="scientific">Catenibacterium mitsuokai</name>
    <dbReference type="NCBI Taxonomy" id="100886"/>
    <lineage>
        <taxon>Bacteria</taxon>
        <taxon>Bacillati</taxon>
        <taxon>Bacillota</taxon>
        <taxon>Erysipelotrichia</taxon>
        <taxon>Erysipelotrichales</taxon>
        <taxon>Coprobacillaceae</taxon>
        <taxon>Catenibacterium</taxon>
    </lineage>
</organism>
<evidence type="ECO:0000256" key="1">
    <source>
        <dbReference type="ARBA" id="ARBA00014898"/>
    </source>
</evidence>
<name>A0AAW4MWQ7_9FIRM</name>
<comment type="caution">
    <text evidence="6">The sequence shown here is derived from an EMBL/GenBank/DDBJ whole genome shotgun (WGS) entry which is preliminary data.</text>
</comment>
<dbReference type="PANTHER" id="PTHR45782:SF4">
    <property type="entry name" value="MITOCHONDRIAL RIBOSOME-ASSOCIATED GTPASE 1"/>
    <property type="match status" value="1"/>
</dbReference>
<dbReference type="GO" id="GO:0005525">
    <property type="term" value="F:GTP binding"/>
    <property type="evidence" value="ECO:0007669"/>
    <property type="project" value="UniProtKB-KW"/>
</dbReference>